<dbReference type="AlphaFoldDB" id="A0A1T2KTD7"/>
<dbReference type="EMBL" id="MPRJ01000054">
    <property type="protein sequence ID" value="OOZ36104.1"/>
    <property type="molecule type" value="Genomic_DNA"/>
</dbReference>
<keyword evidence="2" id="KW-1185">Reference proteome</keyword>
<accession>A0A1T2KTD7</accession>
<name>A0A1T2KTD7_9GAMM</name>
<reference evidence="1 2" key="1">
    <citation type="submission" date="2016-11" db="EMBL/GenBank/DDBJ databases">
        <title>Mixed transmission modes and dynamic genome evolution in an obligate animal-bacterial symbiosis.</title>
        <authorList>
            <person name="Russell S.L."/>
            <person name="Corbett-Detig R.B."/>
            <person name="Cavanaugh C.M."/>
        </authorList>
    </citation>
    <scope>NUCLEOTIDE SEQUENCE [LARGE SCALE GENOMIC DNA]</scope>
    <source>
        <strain evidence="1">Se-Cadez</strain>
    </source>
</reference>
<dbReference type="Gene3D" id="2.60.120.200">
    <property type="match status" value="1"/>
</dbReference>
<protein>
    <submittedName>
        <fullName evidence="1">Uncharacterized protein</fullName>
    </submittedName>
</protein>
<comment type="caution">
    <text evidence="1">The sequence shown here is derived from an EMBL/GenBank/DDBJ whole genome shotgun (WGS) entry which is preliminary data.</text>
</comment>
<proteinExistence type="predicted"/>
<evidence type="ECO:0000313" key="1">
    <source>
        <dbReference type="EMBL" id="OOZ36104.1"/>
    </source>
</evidence>
<dbReference type="InterPro" id="IPR013320">
    <property type="entry name" value="ConA-like_dom_sf"/>
</dbReference>
<feature type="non-terminal residue" evidence="1">
    <location>
        <position position="1"/>
    </location>
</feature>
<dbReference type="SUPFAM" id="SSF49899">
    <property type="entry name" value="Concanavalin A-like lectins/glucanases"/>
    <property type="match status" value="1"/>
</dbReference>
<dbReference type="RefSeq" id="WP_078487622.1">
    <property type="nucleotide sequence ID" value="NZ_MPRJ01000054.1"/>
</dbReference>
<sequence>GGHRPAHPLRSGGRPPAAHLEAIKDNNEPLVDMPLQTSLAMRKGNGPATFTRSSTATYKDQDGVMQTAAIDEPRFEAEGFLHERASYNTCLQSEDFTAVNWVKQGSLDVTGNTDTAPDGNTTADTLDDSQTGVWTAVQQVVTVADDSYTHCFSSFIKKDADESRFPLLRITLAGGTVTVQADVVFNTRTGESATSVDITDHSAEDWNDEYWRVWVTAINNSTGNTPAILAVYPAVKTALVASGYEQDVTGSIVAWGAQFEQIMPFPTSYIPTTTTAVTRSYDRLQISSENNCPAKSEAQTFAITLKAFGQDSVFHQVPLLVKPNGYRLLRLNNGTGENLNFYKSAALQFGDRYKQLRRYVIAMAASPGNTPFLMSGYVDGELVDSVTTAYTDPVEGVDLIHIGSSGSVNQFNGHLSDFRIYAFEAAPEEVRML</sequence>
<dbReference type="Proteomes" id="UP000190896">
    <property type="component" value="Unassembled WGS sequence"/>
</dbReference>
<organism evidence="1 2">
    <name type="scientific">Solemya velesiana gill symbiont</name>
    <dbReference type="NCBI Taxonomy" id="1918948"/>
    <lineage>
        <taxon>Bacteria</taxon>
        <taxon>Pseudomonadati</taxon>
        <taxon>Pseudomonadota</taxon>
        <taxon>Gammaproteobacteria</taxon>
        <taxon>sulfur-oxidizing symbionts</taxon>
    </lineage>
</organism>
<gene>
    <name evidence="1" type="ORF">BOW51_08650</name>
</gene>
<evidence type="ECO:0000313" key="2">
    <source>
        <dbReference type="Proteomes" id="UP000190896"/>
    </source>
</evidence>